<reference evidence="1 2" key="1">
    <citation type="journal article" date="2018" name="MBio">
        <title>Comparative Genomics Reveals the Core Gene Toolbox for the Fungus-Insect Symbiosis.</title>
        <authorList>
            <person name="Wang Y."/>
            <person name="Stata M."/>
            <person name="Wang W."/>
            <person name="Stajich J.E."/>
            <person name="White M.M."/>
            <person name="Moncalvo J.M."/>
        </authorList>
    </citation>
    <scope>NUCLEOTIDE SEQUENCE [LARGE SCALE GENOMIC DNA]</scope>
    <source>
        <strain evidence="1 2">AUS-126-30</strain>
    </source>
</reference>
<organism evidence="1 2">
    <name type="scientific">Smittium angustum</name>
    <dbReference type="NCBI Taxonomy" id="133377"/>
    <lineage>
        <taxon>Eukaryota</taxon>
        <taxon>Fungi</taxon>
        <taxon>Fungi incertae sedis</taxon>
        <taxon>Zoopagomycota</taxon>
        <taxon>Kickxellomycotina</taxon>
        <taxon>Harpellomycetes</taxon>
        <taxon>Harpellales</taxon>
        <taxon>Legeriomycetaceae</taxon>
        <taxon>Smittium</taxon>
    </lineage>
</organism>
<dbReference type="AlphaFoldDB" id="A0A2U1J6Q4"/>
<evidence type="ECO:0000313" key="2">
    <source>
        <dbReference type="Proteomes" id="UP000245591"/>
    </source>
</evidence>
<protein>
    <recommendedName>
        <fullName evidence="3">Late endosomal/lysosomal adaptor and MAPK and MTOR activator 5</fullName>
    </recommendedName>
</protein>
<gene>
    <name evidence="1" type="ORF">BB558_003223</name>
</gene>
<name>A0A2U1J6Q4_SMIAN</name>
<dbReference type="EMBL" id="MBFU01000313">
    <property type="protein sequence ID" value="PWA00757.1"/>
    <property type="molecule type" value="Genomic_DNA"/>
</dbReference>
<dbReference type="Proteomes" id="UP000245591">
    <property type="component" value="Unassembled WGS sequence"/>
</dbReference>
<evidence type="ECO:0008006" key="3">
    <source>
        <dbReference type="Google" id="ProtNLM"/>
    </source>
</evidence>
<accession>A0A2U1J6Q4</accession>
<keyword evidence="2" id="KW-1185">Reference proteome</keyword>
<dbReference type="Gene3D" id="3.30.450.30">
    <property type="entry name" value="Dynein light chain 2a, cytoplasmic"/>
    <property type="match status" value="1"/>
</dbReference>
<comment type="caution">
    <text evidence="1">The sequence shown here is derived from an EMBL/GenBank/DDBJ whole genome shotgun (WGS) entry which is preliminary data.</text>
</comment>
<evidence type="ECO:0000313" key="1">
    <source>
        <dbReference type="EMBL" id="PWA00757.1"/>
    </source>
</evidence>
<sequence length="95" mass="10260">MDHIFSSLCSVPNTSDVVVSTHNGQIIKQSGDSFEPIQIVDASMLVKDAAQLLTILGRNSSQSLPMLRISVIANPIEISITPSPDHIYIVCKNTP</sequence>
<proteinExistence type="predicted"/>
<dbReference type="SUPFAM" id="SSF103196">
    <property type="entry name" value="Roadblock/LC7 domain"/>
    <property type="match status" value="1"/>
</dbReference>